<feature type="compositionally biased region" description="Low complexity" evidence="1">
    <location>
        <begin position="153"/>
        <end position="176"/>
    </location>
</feature>
<dbReference type="Pfam" id="PF04212">
    <property type="entry name" value="MIT"/>
    <property type="match status" value="1"/>
</dbReference>
<proteinExistence type="predicted"/>
<dbReference type="InterPro" id="IPR000719">
    <property type="entry name" value="Prot_kinase_dom"/>
</dbReference>
<evidence type="ECO:0000313" key="5">
    <source>
        <dbReference type="Proteomes" id="UP001075354"/>
    </source>
</evidence>
<dbReference type="PROSITE" id="PS50195">
    <property type="entry name" value="PX"/>
    <property type="match status" value="1"/>
</dbReference>
<feature type="region of interest" description="Disordered" evidence="1">
    <location>
        <begin position="690"/>
        <end position="710"/>
    </location>
</feature>
<dbReference type="Gene3D" id="1.20.58.80">
    <property type="entry name" value="Phosphotransferase system, lactose/cellobiose-type IIA subunit"/>
    <property type="match status" value="1"/>
</dbReference>
<dbReference type="PANTHER" id="PTHR15508:SF8">
    <property type="entry name" value="LD24550P"/>
    <property type="match status" value="1"/>
</dbReference>
<dbReference type="PANTHER" id="PTHR15508">
    <property type="entry name" value="RIBOSOMAL PROTEIN S6 KINASE"/>
    <property type="match status" value="1"/>
</dbReference>
<dbReference type="SMART" id="SM00745">
    <property type="entry name" value="MIT"/>
    <property type="match status" value="1"/>
</dbReference>
<dbReference type="EMBL" id="JAPTSV010000004">
    <property type="protein sequence ID" value="KAJ1528700.1"/>
    <property type="molecule type" value="Genomic_DNA"/>
</dbReference>
<feature type="domain" description="Protein kinase" evidence="2">
    <location>
        <begin position="614"/>
        <end position="905"/>
    </location>
</feature>
<dbReference type="InterPro" id="IPR011009">
    <property type="entry name" value="Kinase-like_dom_sf"/>
</dbReference>
<feature type="compositionally biased region" description="Basic and acidic residues" evidence="1">
    <location>
        <begin position="129"/>
        <end position="138"/>
    </location>
</feature>
<comment type="caution">
    <text evidence="4">The sequence shown here is derived from an EMBL/GenBank/DDBJ whole genome shotgun (WGS) entry which is preliminary data.</text>
</comment>
<feature type="region of interest" description="Disordered" evidence="1">
    <location>
        <begin position="129"/>
        <end position="189"/>
    </location>
</feature>
<reference evidence="4" key="1">
    <citation type="submission" date="2022-12" db="EMBL/GenBank/DDBJ databases">
        <title>Chromosome-level genome assembly of the bean flower thrips Megalurothrips usitatus.</title>
        <authorList>
            <person name="Ma L."/>
            <person name="Liu Q."/>
            <person name="Li H."/>
            <person name="Cai W."/>
        </authorList>
    </citation>
    <scope>NUCLEOTIDE SEQUENCE</scope>
    <source>
        <strain evidence="4">Cailab_2022a</strain>
    </source>
</reference>
<evidence type="ECO:0000259" key="2">
    <source>
        <dbReference type="PROSITE" id="PS50011"/>
    </source>
</evidence>
<dbReference type="Gene3D" id="1.10.510.10">
    <property type="entry name" value="Transferase(Phosphotransferase) domain 1"/>
    <property type="match status" value="1"/>
</dbReference>
<keyword evidence="5" id="KW-1185">Reference proteome</keyword>
<dbReference type="CDD" id="cd06881">
    <property type="entry name" value="PX_SNX15_like"/>
    <property type="match status" value="1"/>
</dbReference>
<dbReference type="InterPro" id="IPR036181">
    <property type="entry name" value="MIT_dom_sf"/>
</dbReference>
<evidence type="ECO:0000313" key="4">
    <source>
        <dbReference type="EMBL" id="KAJ1528700.1"/>
    </source>
</evidence>
<dbReference type="SMART" id="SM00312">
    <property type="entry name" value="PX"/>
    <property type="match status" value="1"/>
</dbReference>
<feature type="domain" description="PX" evidence="3">
    <location>
        <begin position="2"/>
        <end position="125"/>
    </location>
</feature>
<name>A0AAV7XTH0_9NEOP</name>
<evidence type="ECO:0008006" key="6">
    <source>
        <dbReference type="Google" id="ProtNLM"/>
    </source>
</evidence>
<protein>
    <recommendedName>
        <fullName evidence="6">Ribosomal protein S6 kinase delta-1</fullName>
    </recommendedName>
</protein>
<accession>A0AAV7XTH0</accession>
<dbReference type="CDD" id="cd02677">
    <property type="entry name" value="MIT_SNX15"/>
    <property type="match status" value="1"/>
</dbReference>
<dbReference type="GO" id="GO:0005524">
    <property type="term" value="F:ATP binding"/>
    <property type="evidence" value="ECO:0007669"/>
    <property type="project" value="InterPro"/>
</dbReference>
<organism evidence="4 5">
    <name type="scientific">Megalurothrips usitatus</name>
    <name type="common">bean blossom thrips</name>
    <dbReference type="NCBI Taxonomy" id="439358"/>
    <lineage>
        <taxon>Eukaryota</taxon>
        <taxon>Metazoa</taxon>
        <taxon>Ecdysozoa</taxon>
        <taxon>Arthropoda</taxon>
        <taxon>Hexapoda</taxon>
        <taxon>Insecta</taxon>
        <taxon>Pterygota</taxon>
        <taxon>Neoptera</taxon>
        <taxon>Paraneoptera</taxon>
        <taxon>Thysanoptera</taxon>
        <taxon>Terebrantia</taxon>
        <taxon>Thripoidea</taxon>
        <taxon>Thripidae</taxon>
        <taxon>Megalurothrips</taxon>
    </lineage>
</organism>
<dbReference type="Gene3D" id="3.30.1520.10">
    <property type="entry name" value="Phox-like domain"/>
    <property type="match status" value="1"/>
</dbReference>
<dbReference type="SUPFAM" id="SSF56112">
    <property type="entry name" value="Protein kinase-like (PK-like)"/>
    <property type="match status" value="1"/>
</dbReference>
<dbReference type="SMART" id="SM00220">
    <property type="entry name" value="S_TKc"/>
    <property type="match status" value="1"/>
</dbReference>
<sequence length="920" mass="102872">MADQWVRHFTVTDSRRHAKGFTVYKVTSTVFPRNAPEAKTEVIVWKRFKEFQKLYKDLKIRHEKLYLQDQFPLFCKPRIFGRFESDVIEERRLAAQALLDFTAKHPPLFTSQSCVKFFEKSQKVLINQEEDKSCREENLPAPLSPSLSREWNTQDTVSQSSSPSTLTDTDSVTSVLNSPLHMPQEAPTHSQDYCAVDGNASTLLTSPASYLKSTKEEECDFHDEQIPASHIENNMKMVCEKLCEDTVPLPESETQTLVGDEVEPSTAEPIFTGPSTHTSCSGMVEGSCHLSSDTHEDVLQSLIMDYITQAGYHIGQAVEHETNSNYELAFSSYKAAISCLLSGVQDDSSEDRKSLVQRKASQYLLRAEQIYHNHLDSSHTTTRTIPEITDIPPIPITASWKSLEAPVTDLKVYKVLGVVSSVILALNTRNDSPYIIKVLHKSPCPVDRRTKSIVPRNVPFMCQLSNFIETESAVFLILEQARGGRLWDHVDPYFQVHHSPESSRNPFVEFLAKCASENKSNIISNNSMSADKKREHAQSTILISNGSCTKLSSATCETGKNMPQCKTGDIPAVVIQEAETASASVLESLCDGCGEKSEVRSETENILKNSQKLLESVSKTLSQSEETVLCCKQTVLQTDLLNEHKHDCGNWDAGLKINDYNTSTHVQSISPQRTDPKCSSRDRISLLTRDHRRSVSRERKQSSTRHSRSRMRFSCDDMFEGRARALSRSLDREALHRVDPRNDQSSCIGLPVDTVRLWAAQLLLALDAVHRWGIVIGDLRPDNLLLGAGLNLVLTYQCQWVCVDHVVNPEAIEQLYAAPEISTIQAKTAAADWWSYGALIFELLSGETLYSCHPGGFHSYSSLNIPNHVCETGASLLQQILRFDAPSRLGVGPHGVAKLKAHPFFKGIEWNKVLLMSASV</sequence>
<evidence type="ECO:0000256" key="1">
    <source>
        <dbReference type="SAM" id="MobiDB-lite"/>
    </source>
</evidence>
<dbReference type="GO" id="GO:0004672">
    <property type="term" value="F:protein kinase activity"/>
    <property type="evidence" value="ECO:0007669"/>
    <property type="project" value="InterPro"/>
</dbReference>
<dbReference type="GO" id="GO:0035091">
    <property type="term" value="F:phosphatidylinositol binding"/>
    <property type="evidence" value="ECO:0007669"/>
    <property type="project" value="InterPro"/>
</dbReference>
<dbReference type="Pfam" id="PF00069">
    <property type="entry name" value="Pkinase"/>
    <property type="match status" value="1"/>
</dbReference>
<dbReference type="SUPFAM" id="SSF64268">
    <property type="entry name" value="PX domain"/>
    <property type="match status" value="1"/>
</dbReference>
<dbReference type="InterPro" id="IPR001683">
    <property type="entry name" value="PX_dom"/>
</dbReference>
<dbReference type="PROSITE" id="PS50011">
    <property type="entry name" value="PROTEIN_KINASE_DOM"/>
    <property type="match status" value="1"/>
</dbReference>
<dbReference type="AlphaFoldDB" id="A0AAV7XTH0"/>
<evidence type="ECO:0000259" key="3">
    <source>
        <dbReference type="PROSITE" id="PS50195"/>
    </source>
</evidence>
<dbReference type="InterPro" id="IPR036871">
    <property type="entry name" value="PX_dom_sf"/>
</dbReference>
<dbReference type="Pfam" id="PF00787">
    <property type="entry name" value="PX"/>
    <property type="match status" value="1"/>
</dbReference>
<gene>
    <name evidence="4" type="ORF">ONE63_007093</name>
</gene>
<dbReference type="SUPFAM" id="SSF116846">
    <property type="entry name" value="MIT domain"/>
    <property type="match status" value="1"/>
</dbReference>
<dbReference type="InterPro" id="IPR051866">
    <property type="entry name" value="Intracell_Sig-Traffick_Protein"/>
</dbReference>
<dbReference type="InterPro" id="IPR007330">
    <property type="entry name" value="MIT_dom"/>
</dbReference>
<dbReference type="Proteomes" id="UP001075354">
    <property type="component" value="Chromosome 4"/>
</dbReference>